<feature type="transmembrane region" description="Helical" evidence="2">
    <location>
        <begin position="69"/>
        <end position="89"/>
    </location>
</feature>
<reference evidence="4" key="1">
    <citation type="journal article" date="2019" name="Int. J. Syst. Evol. Microbiol.">
        <title>The Global Catalogue of Microorganisms (GCM) 10K type strain sequencing project: providing services to taxonomists for standard genome sequencing and annotation.</title>
        <authorList>
            <consortium name="The Broad Institute Genomics Platform"/>
            <consortium name="The Broad Institute Genome Sequencing Center for Infectious Disease"/>
            <person name="Wu L."/>
            <person name="Ma J."/>
        </authorList>
    </citation>
    <scope>NUCLEOTIDE SEQUENCE [LARGE SCALE GENOMIC DNA]</scope>
    <source>
        <strain evidence="4">JCM 18304</strain>
    </source>
</reference>
<evidence type="ECO:0008006" key="5">
    <source>
        <dbReference type="Google" id="ProtNLM"/>
    </source>
</evidence>
<feature type="transmembrane region" description="Helical" evidence="2">
    <location>
        <begin position="333"/>
        <end position="355"/>
    </location>
</feature>
<evidence type="ECO:0000256" key="1">
    <source>
        <dbReference type="SAM" id="MobiDB-lite"/>
    </source>
</evidence>
<feature type="transmembrane region" description="Helical" evidence="2">
    <location>
        <begin position="227"/>
        <end position="243"/>
    </location>
</feature>
<feature type="compositionally biased region" description="Basic and acidic residues" evidence="1">
    <location>
        <begin position="417"/>
        <end position="429"/>
    </location>
</feature>
<feature type="transmembrane region" description="Helical" evidence="2">
    <location>
        <begin position="46"/>
        <end position="63"/>
    </location>
</feature>
<feature type="compositionally biased region" description="Low complexity" evidence="1">
    <location>
        <begin position="439"/>
        <end position="451"/>
    </location>
</feature>
<feature type="transmembrane region" description="Helical" evidence="2">
    <location>
        <begin position="101"/>
        <end position="121"/>
    </location>
</feature>
<comment type="caution">
    <text evidence="3">The sequence shown here is derived from an EMBL/GenBank/DDBJ whole genome shotgun (WGS) entry which is preliminary data.</text>
</comment>
<feature type="transmembrane region" description="Helical" evidence="2">
    <location>
        <begin position="250"/>
        <end position="271"/>
    </location>
</feature>
<dbReference type="EMBL" id="BAABJQ010000022">
    <property type="protein sequence ID" value="GAA5194608.1"/>
    <property type="molecule type" value="Genomic_DNA"/>
</dbReference>
<proteinExistence type="predicted"/>
<feature type="transmembrane region" description="Helical" evidence="2">
    <location>
        <begin position="367"/>
        <end position="387"/>
    </location>
</feature>
<feature type="region of interest" description="Disordered" evidence="1">
    <location>
        <begin position="409"/>
        <end position="451"/>
    </location>
</feature>
<evidence type="ECO:0000313" key="3">
    <source>
        <dbReference type="EMBL" id="GAA5194608.1"/>
    </source>
</evidence>
<protein>
    <recommendedName>
        <fullName evidence="5">O-antigen ligase domain-containing protein</fullName>
    </recommendedName>
</protein>
<dbReference type="Proteomes" id="UP001501570">
    <property type="component" value="Unassembled WGS sequence"/>
</dbReference>
<gene>
    <name evidence="3" type="ORF">GCM10023322_59350</name>
</gene>
<organism evidence="3 4">
    <name type="scientific">Rugosimonospora acidiphila</name>
    <dbReference type="NCBI Taxonomy" id="556531"/>
    <lineage>
        <taxon>Bacteria</taxon>
        <taxon>Bacillati</taxon>
        <taxon>Actinomycetota</taxon>
        <taxon>Actinomycetes</taxon>
        <taxon>Micromonosporales</taxon>
        <taxon>Micromonosporaceae</taxon>
        <taxon>Rugosimonospora</taxon>
    </lineage>
</organism>
<keyword evidence="2" id="KW-1133">Transmembrane helix</keyword>
<feature type="transmembrane region" description="Helical" evidence="2">
    <location>
        <begin position="24"/>
        <end position="41"/>
    </location>
</feature>
<name>A0ABP9SDQ8_9ACTN</name>
<evidence type="ECO:0000313" key="4">
    <source>
        <dbReference type="Proteomes" id="UP001501570"/>
    </source>
</evidence>
<sequence>MVAVAAVLLELAMAALRLSIPGTIGALGAGIVLCWVGFTLWPAAILPAGIIGGTVAGYSLGGLSVRWNVAMHLVIVGAGGAAVLARRLLYPQEQRPQRTSADAAMVTLGLLTALGAVYGLSVGNSPWHVAVATYQIGIIPFYFFLATYTLTTPARLRAAAILYASAAGVITVLSFTSPGRHGGLVSLIAVPPLIVVAGQTRGWRRAAALGVAALFLSDVVLASFRGMWLAGGLTLLVMLLRWGPVIRRGLVSVAVTSMVLLLGALAVSSALRGRSAAIAPELHASSGYRLPESSVGLGVFAGRPFFGAGLGQSTPDTYLDGFSIVHVGPVYHAYYVTILANAGLVGLVAVVWPVLRTIPAGLARRDGMALAFAALTCGFLAAALFSAPTDGHWELGLLPALTLLTAGSRVPQGQPVRPERAGPHREPRHAWTPPGSPGAGSLPAPGAGVIM</sequence>
<feature type="transmembrane region" description="Helical" evidence="2">
    <location>
        <begin position="127"/>
        <end position="146"/>
    </location>
</feature>
<accession>A0ABP9SDQ8</accession>
<evidence type="ECO:0000256" key="2">
    <source>
        <dbReference type="SAM" id="Phobius"/>
    </source>
</evidence>
<keyword evidence="2" id="KW-0472">Membrane</keyword>
<feature type="transmembrane region" description="Helical" evidence="2">
    <location>
        <begin position="158"/>
        <end position="175"/>
    </location>
</feature>
<keyword evidence="4" id="KW-1185">Reference proteome</keyword>
<keyword evidence="2" id="KW-0812">Transmembrane</keyword>